<dbReference type="Ensembl" id="ENSCINT00000010216.3">
    <property type="protein sequence ID" value="ENSCINP00000010216.3"/>
    <property type="gene ID" value="ENSCING00000004939.3"/>
</dbReference>
<evidence type="ECO:0000256" key="8">
    <source>
        <dbReference type="ARBA" id="ARBA00022801"/>
    </source>
</evidence>
<keyword evidence="14" id="KW-1015">Disulfide bond</keyword>
<feature type="domain" description="ERAP1-like C-terminal" evidence="22">
    <location>
        <begin position="604"/>
        <end position="921"/>
    </location>
</feature>
<evidence type="ECO:0000256" key="5">
    <source>
        <dbReference type="ARBA" id="ARBA00022670"/>
    </source>
</evidence>
<dbReference type="Proteomes" id="UP000008144">
    <property type="component" value="Chromosome 8"/>
</dbReference>
<dbReference type="FunFam" id="1.10.390.10:FF:000016">
    <property type="entry name" value="Glutamyl aminopeptidase"/>
    <property type="match status" value="1"/>
</dbReference>
<feature type="binding site" evidence="17">
    <location>
        <position position="370"/>
    </location>
    <ligand>
        <name>Zn(2+)</name>
        <dbReference type="ChEBI" id="CHEBI:29105"/>
        <note>catalytic</note>
    </ligand>
</feature>
<keyword evidence="19" id="KW-0031">Aminopeptidase</keyword>
<reference evidence="24" key="3">
    <citation type="submission" date="2025-08" db="UniProtKB">
        <authorList>
            <consortium name="Ensembl"/>
        </authorList>
    </citation>
    <scope>IDENTIFICATION</scope>
</reference>
<keyword evidence="12 19" id="KW-0482">Metalloprotease</keyword>
<dbReference type="Pfam" id="PF01433">
    <property type="entry name" value="Peptidase_M1"/>
    <property type="match status" value="1"/>
</dbReference>
<dbReference type="Gene3D" id="1.25.50.20">
    <property type="match status" value="1"/>
</dbReference>
<evidence type="ECO:0000256" key="10">
    <source>
        <dbReference type="ARBA" id="ARBA00022968"/>
    </source>
</evidence>
<dbReference type="FunFam" id="1.25.50.20:FF:000001">
    <property type="entry name" value="Aminopeptidase"/>
    <property type="match status" value="1"/>
</dbReference>
<dbReference type="InterPro" id="IPR050344">
    <property type="entry name" value="Peptidase_M1_aminopeptidases"/>
</dbReference>
<keyword evidence="13" id="KW-0472">Membrane</keyword>
<keyword evidence="9 17" id="KW-0862">Zinc</keyword>
<dbReference type="FunCoup" id="F6X9G8">
    <property type="interactions" value="1"/>
</dbReference>
<dbReference type="InParanoid" id="F6X9G8"/>
<keyword evidence="7 17" id="KW-0479">Metal-binding</keyword>
<evidence type="ECO:0000256" key="11">
    <source>
        <dbReference type="ARBA" id="ARBA00022989"/>
    </source>
</evidence>
<dbReference type="SUPFAM" id="SSF55486">
    <property type="entry name" value="Metalloproteases ('zincins'), catalytic domain"/>
    <property type="match status" value="1"/>
</dbReference>
<dbReference type="PANTHER" id="PTHR11533:SF301">
    <property type="entry name" value="AMINOPEPTIDASE"/>
    <property type="match status" value="1"/>
</dbReference>
<protein>
    <recommendedName>
        <fullName evidence="19">Aminopeptidase</fullName>
        <ecNumber evidence="19">3.4.11.-</ecNumber>
    </recommendedName>
</protein>
<evidence type="ECO:0000256" key="15">
    <source>
        <dbReference type="ARBA" id="ARBA00023180"/>
    </source>
</evidence>
<dbReference type="PRINTS" id="PR00756">
    <property type="entry name" value="ALADIPTASE"/>
</dbReference>
<evidence type="ECO:0000313" key="24">
    <source>
        <dbReference type="Ensembl" id="ENSCINP00000010216.3"/>
    </source>
</evidence>
<feature type="active site" description="Proton acceptor" evidence="16">
    <location>
        <position position="367"/>
    </location>
</feature>
<sequence length="942" mass="108479">FNLSVAVGLLAGLLGKTTTVVEYATTTTMVTTSNTTSSVTDATSNPLAGPWKDIRLLPPYLVPYHYMVDLQPNLEPDINGKYEFNGTSNAHFHVVNTTKFIYIHSNKLDYNEVVVLDKDNKEVPITQHWLYDVNQYLIVEMQEGLVEGANYTLHTKFVGELADDLTGLYRSTYTNSHGDEVTIAVSQMQPTDARKSFPCFDEPALKATFDIFLWHKDPNFALSNMPFVMTTVRYDQYEGWKRTEFQRTFRMSTYLLAFVVSEFGYEHSSTAGTPPVQTRIYARPEQVINKNVEYAKNITPTILEYYETYFDVAYPLPKSDQIAIPDFALGGMENWGLVMYRETALLYNEAINSAYNKQRVANVIAHELTHQWFGDLITPLWWDELWLNEGFASFIEYVGTDHVEPSWRMMDQFVLIDLHDALAVDALTTSRPIVAENIETPDDINGLFDDISYSKGACIIRMIHQFTGEEAFKLGLKNYLEQFAYGPVDHKNLFVYFQAILATQGSTNPPGGFITAMDTWVLQMGYPVVNMTRDKDVSNRATVQQQRFLLDPQADITQPYNPLNYKWEVPVWYIAEGVLQKLYFVRAKARPRYFQFTVSEDSYFIGNYGAYGYYRVNYDEENWYRILNQLSVNFTVIDVKSRSQLIDDSLTLARAGQLKYEIALETTKFLRNDSDYLPWKSSLNVFKYFDQMLGRSKVYGVYSDYMMYLVEPVYNNTSSTPEGHVEKLKQGIIMDTACSYGSVECISNAENLFHAWMNNPTSNLISPDLRTVVYCQAVANGGSPEWNFVWERYQVEGDSNEKRALQNALSCSKESWILQRFLEYTLDVNLVRKQDASAMYVSLCDNEYARDLTWDFLRKEWDYIYDVYGSGFFSFSSIIESCTSHFSTDFELQELEIFKESRSDQLGSGARAVDQALEKTKTNIKWRADHEDTIFIWLTDTM</sequence>
<dbReference type="GO" id="GO:0043171">
    <property type="term" value="P:peptide catabolic process"/>
    <property type="evidence" value="ECO:0000318"/>
    <property type="project" value="GO_Central"/>
</dbReference>
<evidence type="ECO:0000256" key="3">
    <source>
        <dbReference type="ARBA" id="ARBA00010136"/>
    </source>
</evidence>
<keyword evidence="8 19" id="KW-0378">Hydrolase</keyword>
<keyword evidence="5 19" id="KW-0645">Protease</keyword>
<evidence type="ECO:0000256" key="2">
    <source>
        <dbReference type="ARBA" id="ARBA00004606"/>
    </source>
</evidence>
<evidence type="ECO:0000256" key="19">
    <source>
        <dbReference type="RuleBase" id="RU364040"/>
    </source>
</evidence>
<dbReference type="GeneTree" id="ENSGT00940000164605"/>
<comment type="cofactor">
    <cofactor evidence="17 19">
        <name>Zn(2+)</name>
        <dbReference type="ChEBI" id="CHEBI:29105"/>
    </cofactor>
    <text evidence="17 19">Binds 1 zinc ion per subunit.</text>
</comment>
<dbReference type="GO" id="GO:0005886">
    <property type="term" value="C:plasma membrane"/>
    <property type="evidence" value="ECO:0007669"/>
    <property type="project" value="UniProtKB-SubCell"/>
</dbReference>
<reference evidence="24" key="2">
    <citation type="journal article" date="2008" name="Genome Biol.">
        <title>Improved genome assembly and evidence-based global gene model set for the chordate Ciona intestinalis: new insight into intron and operon populations.</title>
        <authorList>
            <person name="Satou Y."/>
            <person name="Mineta K."/>
            <person name="Ogasawara M."/>
            <person name="Sasakura Y."/>
            <person name="Shoguchi E."/>
            <person name="Ueno K."/>
            <person name="Yamada L."/>
            <person name="Matsumoto J."/>
            <person name="Wasserscheid J."/>
            <person name="Dewar K."/>
            <person name="Wiley G.B."/>
            <person name="Macmil S.L."/>
            <person name="Roe B.A."/>
            <person name="Zeller R.W."/>
            <person name="Hastings K.E."/>
            <person name="Lemaire P."/>
            <person name="Lindquist E."/>
            <person name="Endo T."/>
            <person name="Hotta K."/>
            <person name="Inaba K."/>
        </authorList>
    </citation>
    <scope>NUCLEOTIDE SEQUENCE [LARGE SCALE GENOMIC DNA]</scope>
    <source>
        <strain evidence="24">wild type</strain>
    </source>
</reference>
<evidence type="ECO:0000256" key="14">
    <source>
        <dbReference type="ARBA" id="ARBA00023157"/>
    </source>
</evidence>
<dbReference type="PANTHER" id="PTHR11533">
    <property type="entry name" value="PROTEASE M1 ZINC METALLOPROTEASE"/>
    <property type="match status" value="1"/>
</dbReference>
<keyword evidence="6" id="KW-0812">Transmembrane</keyword>
<keyword evidence="20" id="KW-0732">Signal</keyword>
<dbReference type="STRING" id="7719.ENSCINP00000010216"/>
<proteinExistence type="inferred from homology"/>
<evidence type="ECO:0000256" key="13">
    <source>
        <dbReference type="ARBA" id="ARBA00023136"/>
    </source>
</evidence>
<dbReference type="FunFam" id="2.60.40.1730:FF:000001">
    <property type="entry name" value="Leucyl-cystinyl aminopeptidase"/>
    <property type="match status" value="1"/>
</dbReference>
<reference evidence="24" key="4">
    <citation type="submission" date="2025-09" db="UniProtKB">
        <authorList>
            <consortium name="Ensembl"/>
        </authorList>
    </citation>
    <scope>IDENTIFICATION</scope>
</reference>
<evidence type="ECO:0000256" key="6">
    <source>
        <dbReference type="ARBA" id="ARBA00022692"/>
    </source>
</evidence>
<keyword evidence="4" id="KW-1003">Cell membrane</keyword>
<dbReference type="InterPro" id="IPR014782">
    <property type="entry name" value="Peptidase_M1_dom"/>
</dbReference>
<dbReference type="InterPro" id="IPR042097">
    <property type="entry name" value="Aminopeptidase_N-like_N_sf"/>
</dbReference>
<dbReference type="InterPro" id="IPR027268">
    <property type="entry name" value="Peptidase_M4/M1_CTD_sf"/>
</dbReference>
<keyword evidence="25" id="KW-1185">Reference proteome</keyword>
<dbReference type="GO" id="GO:0006508">
    <property type="term" value="P:proteolysis"/>
    <property type="evidence" value="ECO:0000318"/>
    <property type="project" value="GO_Central"/>
</dbReference>
<dbReference type="Gene3D" id="2.60.40.1910">
    <property type="match status" value="1"/>
</dbReference>
<dbReference type="GO" id="GO:0005615">
    <property type="term" value="C:extracellular space"/>
    <property type="evidence" value="ECO:0000318"/>
    <property type="project" value="GO_Central"/>
</dbReference>
<evidence type="ECO:0000256" key="12">
    <source>
        <dbReference type="ARBA" id="ARBA00023049"/>
    </source>
</evidence>
<comment type="subcellular location">
    <subcellularLocation>
        <location evidence="1">Cell membrane</location>
    </subcellularLocation>
    <subcellularLocation>
        <location evidence="2">Membrane</location>
        <topology evidence="2">Single-pass type II membrane protein</topology>
    </subcellularLocation>
</comment>
<keyword evidence="10" id="KW-0735">Signal-anchor</keyword>
<feature type="site" description="Transition state stabilizer" evidence="18">
    <location>
        <position position="453"/>
    </location>
</feature>
<dbReference type="OMA" id="ITYRAWS"/>
<dbReference type="InterPro" id="IPR024571">
    <property type="entry name" value="ERAP1-like_C_dom"/>
</dbReference>
<evidence type="ECO:0000256" key="20">
    <source>
        <dbReference type="SAM" id="SignalP"/>
    </source>
</evidence>
<feature type="binding site" evidence="17">
    <location>
        <position position="366"/>
    </location>
    <ligand>
        <name>Zn(2+)</name>
        <dbReference type="ChEBI" id="CHEBI:29105"/>
        <note>catalytic</note>
    </ligand>
</feature>
<dbReference type="CDD" id="cd09601">
    <property type="entry name" value="M1_APN-Q_like"/>
    <property type="match status" value="1"/>
</dbReference>
<dbReference type="AlphaFoldDB" id="F6X9G8"/>
<evidence type="ECO:0000259" key="21">
    <source>
        <dbReference type="Pfam" id="PF01433"/>
    </source>
</evidence>
<evidence type="ECO:0000313" key="25">
    <source>
        <dbReference type="Proteomes" id="UP000008144"/>
    </source>
</evidence>
<feature type="chain" id="PRO_5003345881" description="Aminopeptidase" evidence="20">
    <location>
        <begin position="20"/>
        <end position="942"/>
    </location>
</feature>
<feature type="signal peptide" evidence="20">
    <location>
        <begin position="1"/>
        <end position="19"/>
    </location>
</feature>
<evidence type="ECO:0000259" key="22">
    <source>
        <dbReference type="Pfam" id="PF11838"/>
    </source>
</evidence>
<evidence type="ECO:0000256" key="16">
    <source>
        <dbReference type="PIRSR" id="PIRSR634016-1"/>
    </source>
</evidence>
<dbReference type="FunFam" id="2.60.40.1910:FF:000006">
    <property type="entry name" value="Aminopeptidase"/>
    <property type="match status" value="1"/>
</dbReference>
<dbReference type="Gene3D" id="2.60.40.1730">
    <property type="entry name" value="tricorn interacting facor f3 domain"/>
    <property type="match status" value="1"/>
</dbReference>
<dbReference type="InterPro" id="IPR001930">
    <property type="entry name" value="Peptidase_M1"/>
</dbReference>
<accession>F6X9G8</accession>
<comment type="similarity">
    <text evidence="3 19">Belongs to the peptidase M1 family.</text>
</comment>
<evidence type="ECO:0000256" key="4">
    <source>
        <dbReference type="ARBA" id="ARBA00022475"/>
    </source>
</evidence>
<dbReference type="MEROPS" id="M01.001"/>
<keyword evidence="15" id="KW-0325">Glycoprotein</keyword>
<dbReference type="Gene3D" id="1.10.390.10">
    <property type="entry name" value="Neutral Protease Domain 2"/>
    <property type="match status" value="1"/>
</dbReference>
<evidence type="ECO:0000256" key="1">
    <source>
        <dbReference type="ARBA" id="ARBA00004236"/>
    </source>
</evidence>
<evidence type="ECO:0000259" key="23">
    <source>
        <dbReference type="Pfam" id="PF17900"/>
    </source>
</evidence>
<dbReference type="Pfam" id="PF17900">
    <property type="entry name" value="Peptidase_M1_N"/>
    <property type="match status" value="1"/>
</dbReference>
<evidence type="ECO:0000256" key="9">
    <source>
        <dbReference type="ARBA" id="ARBA00022833"/>
    </source>
</evidence>
<dbReference type="InterPro" id="IPR045357">
    <property type="entry name" value="Aminopeptidase_N-like_N"/>
</dbReference>
<dbReference type="HOGENOM" id="CLU_003705_2_0_1"/>
<evidence type="ECO:0000256" key="17">
    <source>
        <dbReference type="PIRSR" id="PIRSR634016-3"/>
    </source>
</evidence>
<evidence type="ECO:0000256" key="7">
    <source>
        <dbReference type="ARBA" id="ARBA00022723"/>
    </source>
</evidence>
<feature type="binding site" evidence="17">
    <location>
        <position position="389"/>
    </location>
    <ligand>
        <name>Zn(2+)</name>
        <dbReference type="ChEBI" id="CHEBI:29105"/>
        <note>catalytic</note>
    </ligand>
</feature>
<name>F6X9G8_CIOIN</name>
<dbReference type="SUPFAM" id="SSF63737">
    <property type="entry name" value="Leukotriene A4 hydrolase N-terminal domain"/>
    <property type="match status" value="1"/>
</dbReference>
<dbReference type="Pfam" id="PF11838">
    <property type="entry name" value="ERAP1_C"/>
    <property type="match status" value="1"/>
</dbReference>
<dbReference type="InterPro" id="IPR034016">
    <property type="entry name" value="M1_APN-typ"/>
</dbReference>
<dbReference type="EC" id="3.4.11.-" evidence="19"/>
<dbReference type="GO" id="GO:0070006">
    <property type="term" value="F:metalloaminopeptidase activity"/>
    <property type="evidence" value="ECO:0000318"/>
    <property type="project" value="GO_Central"/>
</dbReference>
<dbReference type="EMBL" id="EAAA01002576">
    <property type="status" value="NOT_ANNOTATED_CDS"/>
    <property type="molecule type" value="Genomic_DNA"/>
</dbReference>
<dbReference type="GO" id="GO:0008270">
    <property type="term" value="F:zinc ion binding"/>
    <property type="evidence" value="ECO:0007669"/>
    <property type="project" value="UniProtKB-UniRule"/>
</dbReference>
<feature type="domain" description="Peptidase M1 membrane alanine aminopeptidase" evidence="21">
    <location>
        <begin position="294"/>
        <end position="499"/>
    </location>
</feature>
<evidence type="ECO:0000256" key="18">
    <source>
        <dbReference type="PIRSR" id="PIRSR634016-4"/>
    </source>
</evidence>
<reference evidence="25" key="1">
    <citation type="journal article" date="2002" name="Science">
        <title>The draft genome of Ciona intestinalis: insights into chordate and vertebrate origins.</title>
        <authorList>
            <person name="Dehal P."/>
            <person name="Satou Y."/>
            <person name="Campbell R.K."/>
            <person name="Chapman J."/>
            <person name="Degnan B."/>
            <person name="De Tomaso A."/>
            <person name="Davidson B."/>
            <person name="Di Gregorio A."/>
            <person name="Gelpke M."/>
            <person name="Goodstein D.M."/>
            <person name="Harafuji N."/>
            <person name="Hastings K.E."/>
            <person name="Ho I."/>
            <person name="Hotta K."/>
            <person name="Huang W."/>
            <person name="Kawashima T."/>
            <person name="Lemaire P."/>
            <person name="Martinez D."/>
            <person name="Meinertzhagen I.A."/>
            <person name="Necula S."/>
            <person name="Nonaka M."/>
            <person name="Putnam N."/>
            <person name="Rash S."/>
            <person name="Saiga H."/>
            <person name="Satake M."/>
            <person name="Terry A."/>
            <person name="Yamada L."/>
            <person name="Wang H.G."/>
            <person name="Awazu S."/>
            <person name="Azumi K."/>
            <person name="Boore J."/>
            <person name="Branno M."/>
            <person name="Chin-Bow S."/>
            <person name="DeSantis R."/>
            <person name="Doyle S."/>
            <person name="Francino P."/>
            <person name="Keys D.N."/>
            <person name="Haga S."/>
            <person name="Hayashi H."/>
            <person name="Hino K."/>
            <person name="Imai K.S."/>
            <person name="Inaba K."/>
            <person name="Kano S."/>
            <person name="Kobayashi K."/>
            <person name="Kobayashi M."/>
            <person name="Lee B.I."/>
            <person name="Makabe K.W."/>
            <person name="Manohar C."/>
            <person name="Matassi G."/>
            <person name="Medina M."/>
            <person name="Mochizuki Y."/>
            <person name="Mount S."/>
            <person name="Morishita T."/>
            <person name="Miura S."/>
            <person name="Nakayama A."/>
            <person name="Nishizaka S."/>
            <person name="Nomoto H."/>
            <person name="Ohta F."/>
            <person name="Oishi K."/>
            <person name="Rigoutsos I."/>
            <person name="Sano M."/>
            <person name="Sasaki A."/>
            <person name="Sasakura Y."/>
            <person name="Shoguchi E."/>
            <person name="Shin-i T."/>
            <person name="Spagnuolo A."/>
            <person name="Stainier D."/>
            <person name="Suzuki M.M."/>
            <person name="Tassy O."/>
            <person name="Takatori N."/>
            <person name="Tokuoka M."/>
            <person name="Yagi K."/>
            <person name="Yoshizaki F."/>
            <person name="Wada S."/>
            <person name="Zhang C."/>
            <person name="Hyatt P.D."/>
            <person name="Larimer F."/>
            <person name="Detter C."/>
            <person name="Doggett N."/>
            <person name="Glavina T."/>
            <person name="Hawkins T."/>
            <person name="Richardson P."/>
            <person name="Lucas S."/>
            <person name="Kohara Y."/>
            <person name="Levine M."/>
            <person name="Satoh N."/>
            <person name="Rokhsar D.S."/>
        </authorList>
    </citation>
    <scope>NUCLEOTIDE SEQUENCE [LARGE SCALE GENOMIC DNA]</scope>
</reference>
<feature type="domain" description="Aminopeptidase N-like N-terminal" evidence="23">
    <location>
        <begin position="62"/>
        <end position="255"/>
    </location>
</feature>
<keyword evidence="11" id="KW-1133">Transmembrane helix</keyword>
<organism evidence="24 25">
    <name type="scientific">Ciona intestinalis</name>
    <name type="common">Transparent sea squirt</name>
    <name type="synonym">Ascidia intestinalis</name>
    <dbReference type="NCBI Taxonomy" id="7719"/>
    <lineage>
        <taxon>Eukaryota</taxon>
        <taxon>Metazoa</taxon>
        <taxon>Chordata</taxon>
        <taxon>Tunicata</taxon>
        <taxon>Ascidiacea</taxon>
        <taxon>Phlebobranchia</taxon>
        <taxon>Cionidae</taxon>
        <taxon>Ciona</taxon>
    </lineage>
</organism>